<evidence type="ECO:0000256" key="1">
    <source>
        <dbReference type="SAM" id="SignalP"/>
    </source>
</evidence>
<dbReference type="AlphaFoldDB" id="A0A940YAC5"/>
<keyword evidence="1" id="KW-0732">Signal</keyword>
<protein>
    <submittedName>
        <fullName evidence="2">Transporter</fullName>
    </submittedName>
</protein>
<organism evidence="2 3">
    <name type="scientific">Ideonella alba</name>
    <dbReference type="NCBI Taxonomy" id="2824118"/>
    <lineage>
        <taxon>Bacteria</taxon>
        <taxon>Pseudomonadati</taxon>
        <taxon>Pseudomonadota</taxon>
        <taxon>Betaproteobacteria</taxon>
        <taxon>Burkholderiales</taxon>
        <taxon>Sphaerotilaceae</taxon>
        <taxon>Ideonella</taxon>
    </lineage>
</organism>
<evidence type="ECO:0000313" key="2">
    <source>
        <dbReference type="EMBL" id="MBQ0932904.1"/>
    </source>
</evidence>
<accession>A0A940YAC5</accession>
<keyword evidence="3" id="KW-1185">Reference proteome</keyword>
<dbReference type="Pfam" id="PF13557">
    <property type="entry name" value="Phenol_MetA_deg"/>
    <property type="match status" value="1"/>
</dbReference>
<comment type="caution">
    <text evidence="2">The sequence shown here is derived from an EMBL/GenBank/DDBJ whole genome shotgun (WGS) entry which is preliminary data.</text>
</comment>
<gene>
    <name evidence="2" type="ORF">KAK03_20735</name>
</gene>
<dbReference type="RefSeq" id="WP_210856607.1">
    <property type="nucleotide sequence ID" value="NZ_JAGQDD010000021.1"/>
</dbReference>
<sequence>MPTTLSTRLCAVAAALLLSMAGTAARAEADGAIITDRPDISESSEVVGAGRFQLETSVEWARDGRGAAAVRERSFPTLLRIGLSPTWELRIETELRVRERTALGGRSGTPDTAVGLKWHVQDGDDDDFVPSVAALLHFDLPSGSSGFKGSGVRPSLRVVGEWELPGGWSVGAMPGIGSLSDANGQRYTAGSLAVTVGKEFSAEWRGYVEWSLDQWASRRHGGTIHSADAGVAWLVNPDLQFDASVARGISGAATDWRWGLGVSVRY</sequence>
<reference evidence="2 3" key="1">
    <citation type="submission" date="2021-04" db="EMBL/GenBank/DDBJ databases">
        <title>The genome sequence of Ideonella sp. 3Y2.</title>
        <authorList>
            <person name="Liu Y."/>
        </authorList>
    </citation>
    <scope>NUCLEOTIDE SEQUENCE [LARGE SCALE GENOMIC DNA]</scope>
    <source>
        <strain evidence="2 3">3Y2</strain>
    </source>
</reference>
<feature type="signal peptide" evidence="1">
    <location>
        <begin position="1"/>
        <end position="24"/>
    </location>
</feature>
<dbReference type="InterPro" id="IPR025737">
    <property type="entry name" value="FApF"/>
</dbReference>
<evidence type="ECO:0000313" key="3">
    <source>
        <dbReference type="Proteomes" id="UP000676246"/>
    </source>
</evidence>
<feature type="chain" id="PRO_5037482793" evidence="1">
    <location>
        <begin position="25"/>
        <end position="266"/>
    </location>
</feature>
<name>A0A940YAC5_9BURK</name>
<proteinExistence type="predicted"/>
<dbReference type="Proteomes" id="UP000676246">
    <property type="component" value="Unassembled WGS sequence"/>
</dbReference>
<dbReference type="EMBL" id="JAGQDD010000021">
    <property type="protein sequence ID" value="MBQ0932904.1"/>
    <property type="molecule type" value="Genomic_DNA"/>
</dbReference>